<dbReference type="AlphaFoldDB" id="A0A5N5RM62"/>
<comment type="caution">
    <text evidence="1">The sequence shown here is derived from an EMBL/GenBank/DDBJ whole genome shotgun (WGS) entry which is preliminary data.</text>
</comment>
<keyword evidence="2" id="KW-1185">Reference proteome</keyword>
<evidence type="ECO:0000313" key="1">
    <source>
        <dbReference type="EMBL" id="KAB5608394.1"/>
    </source>
</evidence>
<dbReference type="EMBL" id="RQSP01000003">
    <property type="protein sequence ID" value="KAB5608394.1"/>
    <property type="molecule type" value="Genomic_DNA"/>
</dbReference>
<sequence>MSGDRACSERRYGDWLAMNPLLDSRPDLAFRLHAEYWRNAAQGHRNAINACMCLARANGVTGPLTCDRPSAARTLI</sequence>
<proteinExistence type="predicted"/>
<organism evidence="1 2">
    <name type="scientific">Bifidobacterium jacchi</name>
    <dbReference type="NCBI Taxonomy" id="2490545"/>
    <lineage>
        <taxon>Bacteria</taxon>
        <taxon>Bacillati</taxon>
        <taxon>Actinomycetota</taxon>
        <taxon>Actinomycetes</taxon>
        <taxon>Bifidobacteriales</taxon>
        <taxon>Bifidobacteriaceae</taxon>
        <taxon>Bifidobacterium</taxon>
    </lineage>
</organism>
<reference evidence="1 2" key="1">
    <citation type="journal article" date="2019" name="Int. J. Syst. Evol. Microbiol.">
        <title>Bifidobacterium jacchi sp. nov., isolated from the faeces of a baby common marmoset (Callithrix jacchus).</title>
        <authorList>
            <person name="Modesto M."/>
            <person name="Watanabe K."/>
            <person name="Arita M."/>
            <person name="Satti M."/>
            <person name="Oki K."/>
            <person name="Sciavilla P."/>
            <person name="Patavino C."/>
            <person name="Camma C."/>
            <person name="Michelini S."/>
            <person name="Sgorbati B."/>
            <person name="Mattarelli P."/>
        </authorList>
    </citation>
    <scope>NUCLEOTIDE SEQUENCE [LARGE SCALE GENOMIC DNA]</scope>
    <source>
        <strain evidence="1 2">MRM 9.3</strain>
    </source>
</reference>
<evidence type="ECO:0000313" key="2">
    <source>
        <dbReference type="Proteomes" id="UP000326336"/>
    </source>
</evidence>
<accession>A0A5N5RM62</accession>
<name>A0A5N5RM62_9BIFI</name>
<dbReference type="Proteomes" id="UP000326336">
    <property type="component" value="Unassembled WGS sequence"/>
</dbReference>
<dbReference type="RefSeq" id="WP_151916091.1">
    <property type="nucleotide sequence ID" value="NZ_RQSP01000003.1"/>
</dbReference>
<protein>
    <submittedName>
        <fullName evidence="1">Uncharacterized protein</fullName>
    </submittedName>
</protein>
<gene>
    <name evidence="1" type="ORF">EHS19_01870</name>
</gene>